<keyword evidence="7 14" id="KW-0418">Kinase</keyword>
<reference evidence="14" key="1">
    <citation type="submission" date="2020-08" db="EMBL/GenBank/DDBJ databases">
        <title>Whole genome shotgun sequence of Polymorphospora rubra NBRC 101157.</title>
        <authorList>
            <person name="Komaki H."/>
            <person name="Tamura T."/>
        </authorList>
    </citation>
    <scope>NUCLEOTIDE SEQUENCE</scope>
    <source>
        <strain evidence="14">NBRC 101157</strain>
    </source>
</reference>
<evidence type="ECO:0000256" key="1">
    <source>
        <dbReference type="ARBA" id="ARBA00000085"/>
    </source>
</evidence>
<dbReference type="GO" id="GO:0000155">
    <property type="term" value="F:phosphorelay sensor kinase activity"/>
    <property type="evidence" value="ECO:0007669"/>
    <property type="project" value="InterPro"/>
</dbReference>
<evidence type="ECO:0000256" key="3">
    <source>
        <dbReference type="ARBA" id="ARBA00012438"/>
    </source>
</evidence>
<dbReference type="SUPFAM" id="SSF47384">
    <property type="entry name" value="Homodimeric domain of signal transducing histidine kinase"/>
    <property type="match status" value="1"/>
</dbReference>
<dbReference type="PRINTS" id="PR00344">
    <property type="entry name" value="BCTRLSENSOR"/>
</dbReference>
<evidence type="ECO:0000313" key="15">
    <source>
        <dbReference type="Proteomes" id="UP000680866"/>
    </source>
</evidence>
<dbReference type="SUPFAM" id="SSF158472">
    <property type="entry name" value="HAMP domain-like"/>
    <property type="match status" value="1"/>
</dbReference>
<dbReference type="CDD" id="cd00075">
    <property type="entry name" value="HATPase"/>
    <property type="match status" value="1"/>
</dbReference>
<proteinExistence type="predicted"/>
<dbReference type="InterPro" id="IPR004358">
    <property type="entry name" value="Sig_transdc_His_kin-like_C"/>
</dbReference>
<feature type="transmembrane region" description="Helical" evidence="11">
    <location>
        <begin position="152"/>
        <end position="176"/>
    </location>
</feature>
<evidence type="ECO:0000259" key="12">
    <source>
        <dbReference type="PROSITE" id="PS50109"/>
    </source>
</evidence>
<dbReference type="EC" id="2.7.13.3" evidence="3"/>
<accession>A0A810N9L7</accession>
<feature type="transmembrane region" description="Helical" evidence="11">
    <location>
        <begin position="188"/>
        <end position="207"/>
    </location>
</feature>
<dbReference type="Pfam" id="PF00512">
    <property type="entry name" value="HisKA"/>
    <property type="match status" value="1"/>
</dbReference>
<keyword evidence="4" id="KW-0597">Phosphoprotein</keyword>
<name>A0A810N9L7_9ACTN</name>
<dbReference type="AlphaFoldDB" id="A0A810N9L7"/>
<comment type="subcellular location">
    <subcellularLocation>
        <location evidence="2">Cell membrane</location>
    </subcellularLocation>
</comment>
<evidence type="ECO:0000259" key="13">
    <source>
        <dbReference type="PROSITE" id="PS50885"/>
    </source>
</evidence>
<evidence type="ECO:0000313" key="14">
    <source>
        <dbReference type="EMBL" id="BCJ70096.1"/>
    </source>
</evidence>
<dbReference type="InterPro" id="IPR003594">
    <property type="entry name" value="HATPase_dom"/>
</dbReference>
<dbReference type="PANTHER" id="PTHR45436">
    <property type="entry name" value="SENSOR HISTIDINE KINASE YKOH"/>
    <property type="match status" value="1"/>
</dbReference>
<evidence type="ECO:0000256" key="10">
    <source>
        <dbReference type="ARBA" id="ARBA00023136"/>
    </source>
</evidence>
<dbReference type="RefSeq" id="WP_212819793.1">
    <property type="nucleotide sequence ID" value="NZ_AP023359.1"/>
</dbReference>
<dbReference type="Proteomes" id="UP000680866">
    <property type="component" value="Chromosome"/>
</dbReference>
<comment type="catalytic activity">
    <reaction evidence="1">
        <text>ATP + protein L-histidine = ADP + protein N-phospho-L-histidine.</text>
        <dbReference type="EC" id="2.7.13.3"/>
    </reaction>
</comment>
<dbReference type="SMART" id="SM00304">
    <property type="entry name" value="HAMP"/>
    <property type="match status" value="1"/>
</dbReference>
<dbReference type="SUPFAM" id="SSF55874">
    <property type="entry name" value="ATPase domain of HSP90 chaperone/DNA topoisomerase II/histidine kinase"/>
    <property type="match status" value="1"/>
</dbReference>
<dbReference type="EMBL" id="AP023359">
    <property type="protein sequence ID" value="BCJ70096.1"/>
    <property type="molecule type" value="Genomic_DNA"/>
</dbReference>
<feature type="transmembrane region" description="Helical" evidence="11">
    <location>
        <begin position="20"/>
        <end position="38"/>
    </location>
</feature>
<keyword evidence="15" id="KW-1185">Reference proteome</keyword>
<dbReference type="InterPro" id="IPR036097">
    <property type="entry name" value="HisK_dim/P_sf"/>
</dbReference>
<dbReference type="InterPro" id="IPR036890">
    <property type="entry name" value="HATPase_C_sf"/>
</dbReference>
<keyword evidence="9" id="KW-0902">Two-component regulatory system</keyword>
<evidence type="ECO:0000256" key="9">
    <source>
        <dbReference type="ARBA" id="ARBA00023012"/>
    </source>
</evidence>
<dbReference type="SMART" id="SM00387">
    <property type="entry name" value="HATPase_c"/>
    <property type="match status" value="1"/>
</dbReference>
<dbReference type="PANTHER" id="PTHR45436:SF5">
    <property type="entry name" value="SENSOR HISTIDINE KINASE TRCS"/>
    <property type="match status" value="1"/>
</dbReference>
<evidence type="ECO:0000256" key="5">
    <source>
        <dbReference type="ARBA" id="ARBA00022679"/>
    </source>
</evidence>
<dbReference type="Pfam" id="PF02518">
    <property type="entry name" value="HATPase_c"/>
    <property type="match status" value="1"/>
</dbReference>
<feature type="domain" description="HAMP" evidence="13">
    <location>
        <begin position="209"/>
        <end position="261"/>
    </location>
</feature>
<dbReference type="InterPro" id="IPR003661">
    <property type="entry name" value="HisK_dim/P_dom"/>
</dbReference>
<dbReference type="PROSITE" id="PS50109">
    <property type="entry name" value="HIS_KIN"/>
    <property type="match status" value="1"/>
</dbReference>
<dbReference type="Gene3D" id="3.30.565.10">
    <property type="entry name" value="Histidine kinase-like ATPase, C-terminal domain"/>
    <property type="match status" value="1"/>
</dbReference>
<dbReference type="Pfam" id="PF00672">
    <property type="entry name" value="HAMP"/>
    <property type="match status" value="1"/>
</dbReference>
<dbReference type="InterPro" id="IPR005467">
    <property type="entry name" value="His_kinase_dom"/>
</dbReference>
<dbReference type="SMART" id="SM00388">
    <property type="entry name" value="HisKA"/>
    <property type="match status" value="1"/>
</dbReference>
<feature type="domain" description="Histidine kinase" evidence="12">
    <location>
        <begin position="269"/>
        <end position="480"/>
    </location>
</feature>
<evidence type="ECO:0000256" key="2">
    <source>
        <dbReference type="ARBA" id="ARBA00004236"/>
    </source>
</evidence>
<dbReference type="KEGG" id="pry:Prubr_71170"/>
<dbReference type="InterPro" id="IPR003660">
    <property type="entry name" value="HAMP_dom"/>
</dbReference>
<sequence>MVERSGWSRAMRSIHTRILLSYIALIVVSISVSAIAIHEVLVIRLESRVAEAVQQEFLEMRRLTADGHDPRTGAAFTTVQAVFDVYFRRNVPSNEEAVLAFADGRLHHAALSRFPIETLPEPVLRAFADAAGAPAPGPERPPLASFDTGSGAAYYAVLPIRIGTSTGAFVVTILPAAERAEIAKLQRYGAGVILGVLVLASACAWLVTGRVLGPVRQLTETARLISQSDLTRRIPVGRQREAAEMAGTFNAMLDRLEAVFRREREFIADASHELRGPLTISLGNLGLLDREIAGNPEWRGTVALVSDELVRMGRIVNDLQLLADVDHPRFIQRERIDLATFVAELVVKVSALAVRDWQLDELGPGQVTADRHRLTEAVVNLADNAVRHTTETDVIALGAVLTDGELRLWVRDTGCGVPPMDQPYIFDRFRRGARAHLRYPGSGLGLSIVKAIAVAHGGRVELVSRPAAGTTFALVVPARPGEGTPPWPGS</sequence>
<dbReference type="Gene3D" id="1.10.287.130">
    <property type="match status" value="1"/>
</dbReference>
<evidence type="ECO:0000256" key="7">
    <source>
        <dbReference type="ARBA" id="ARBA00022777"/>
    </source>
</evidence>
<dbReference type="GO" id="GO:0005886">
    <property type="term" value="C:plasma membrane"/>
    <property type="evidence" value="ECO:0007669"/>
    <property type="project" value="UniProtKB-SubCell"/>
</dbReference>
<dbReference type="PROSITE" id="PS50885">
    <property type="entry name" value="HAMP"/>
    <property type="match status" value="1"/>
</dbReference>
<dbReference type="CDD" id="cd06225">
    <property type="entry name" value="HAMP"/>
    <property type="match status" value="1"/>
</dbReference>
<gene>
    <name evidence="14" type="ORF">Prubr_71170</name>
</gene>
<dbReference type="InterPro" id="IPR050428">
    <property type="entry name" value="TCS_sensor_his_kinase"/>
</dbReference>
<evidence type="ECO:0000256" key="11">
    <source>
        <dbReference type="SAM" id="Phobius"/>
    </source>
</evidence>
<evidence type="ECO:0000256" key="8">
    <source>
        <dbReference type="ARBA" id="ARBA00022989"/>
    </source>
</evidence>
<keyword evidence="10 11" id="KW-0472">Membrane</keyword>
<organism evidence="14 15">
    <name type="scientific">Polymorphospora rubra</name>
    <dbReference type="NCBI Taxonomy" id="338584"/>
    <lineage>
        <taxon>Bacteria</taxon>
        <taxon>Bacillati</taxon>
        <taxon>Actinomycetota</taxon>
        <taxon>Actinomycetes</taxon>
        <taxon>Micromonosporales</taxon>
        <taxon>Micromonosporaceae</taxon>
        <taxon>Polymorphospora</taxon>
    </lineage>
</organism>
<keyword evidence="8 11" id="KW-1133">Transmembrane helix</keyword>
<evidence type="ECO:0000256" key="4">
    <source>
        <dbReference type="ARBA" id="ARBA00022553"/>
    </source>
</evidence>
<protein>
    <recommendedName>
        <fullName evidence="3">histidine kinase</fullName>
        <ecNumber evidence="3">2.7.13.3</ecNumber>
    </recommendedName>
</protein>
<dbReference type="CDD" id="cd00082">
    <property type="entry name" value="HisKA"/>
    <property type="match status" value="1"/>
</dbReference>
<keyword evidence="5" id="KW-0808">Transferase</keyword>
<dbReference type="Gene3D" id="6.10.340.10">
    <property type="match status" value="1"/>
</dbReference>
<keyword evidence="6 11" id="KW-0812">Transmembrane</keyword>
<evidence type="ECO:0000256" key="6">
    <source>
        <dbReference type="ARBA" id="ARBA00022692"/>
    </source>
</evidence>